<keyword evidence="6" id="KW-1185">Reference proteome</keyword>
<dbReference type="InterPro" id="IPR050486">
    <property type="entry name" value="Mannose-1P_guanyltransferase"/>
</dbReference>
<dbReference type="PANTHER" id="PTHR22572">
    <property type="entry name" value="SUGAR-1-PHOSPHATE GUANYL TRANSFERASE"/>
    <property type="match status" value="1"/>
</dbReference>
<sequence>MKAVIMAGGKGTRLSEFTKEIPKPLIPIGGKPVLEHQIRLFVRYGIRDILIVTGHLGERIEQYFEDGASFGAKIEYFREERPLGTAGALAFLKERLTDSFLLVYGDVLFDMDLERFAAFHRSQGTVGTLTVHPNNHPYDSDVLKVNAAGRVERIFRKNEKRDFDYSNCVNAGVYAFEPELLETIADNAKQDLEKDVLAALIGEGRISAYRTTEYMKDMGTPDRYALVQRHLEDGIVSAKNLSSKQKAIFLDRDGTLNKYVGLVSSPEQLEIEDGVVEALKLANDSAYLAIVVTNQPVVARNLCTEKELGLIHDRLETRLGERGVYVDDIVYCPHHPDKGYPEENVKYKIPCDCRKPSIGMLTQAAEKYNIDLAQSFLIGDTTVDLETGRNAGVTTVLVATGLGGTDGRYSVVPDYEADDLLEAVNGIISGKVLSRSRNANAELCK</sequence>
<feature type="domain" description="Nucleotidyl transferase" evidence="4">
    <location>
        <begin position="2"/>
        <end position="232"/>
    </location>
</feature>
<dbReference type="InterPro" id="IPR029044">
    <property type="entry name" value="Nucleotide-diphossugar_trans"/>
</dbReference>
<comment type="caution">
    <text evidence="5">The sequence shown here is derived from an EMBL/GenBank/DDBJ whole genome shotgun (WGS) entry which is preliminary data.</text>
</comment>
<dbReference type="GO" id="GO:0016791">
    <property type="term" value="F:phosphatase activity"/>
    <property type="evidence" value="ECO:0007669"/>
    <property type="project" value="InterPro"/>
</dbReference>
<evidence type="ECO:0000313" key="6">
    <source>
        <dbReference type="Proteomes" id="UP000266340"/>
    </source>
</evidence>
<dbReference type="AlphaFoldDB" id="A0A398CT97"/>
<gene>
    <name evidence="5" type="ORF">D3H35_08500</name>
</gene>
<name>A0A398CT97_9BACL</name>
<dbReference type="Gene3D" id="3.40.50.1000">
    <property type="entry name" value="HAD superfamily/HAD-like"/>
    <property type="match status" value="1"/>
</dbReference>
<keyword evidence="2" id="KW-0479">Metal-binding</keyword>
<evidence type="ECO:0000259" key="4">
    <source>
        <dbReference type="Pfam" id="PF00483"/>
    </source>
</evidence>
<dbReference type="SUPFAM" id="SSF53448">
    <property type="entry name" value="Nucleotide-diphospho-sugar transferases"/>
    <property type="match status" value="1"/>
</dbReference>
<proteinExistence type="predicted"/>
<dbReference type="OrthoDB" id="9801899at2"/>
<protein>
    <submittedName>
        <fullName evidence="5">HAD-IIIA family hydrolase</fullName>
    </submittedName>
</protein>
<dbReference type="CDD" id="cd04181">
    <property type="entry name" value="NTP_transferase"/>
    <property type="match status" value="1"/>
</dbReference>
<dbReference type="SUPFAM" id="SSF56784">
    <property type="entry name" value="HAD-like"/>
    <property type="match status" value="1"/>
</dbReference>
<dbReference type="Gene3D" id="3.90.550.10">
    <property type="entry name" value="Spore Coat Polysaccharide Biosynthesis Protein SpsA, Chain A"/>
    <property type="match status" value="1"/>
</dbReference>
<reference evidence="5 6" key="1">
    <citation type="submission" date="2018-09" db="EMBL/GenBank/DDBJ databases">
        <title>Cohnella cavernae sp. nov., isolated from a karst cave.</title>
        <authorList>
            <person name="Zhu H."/>
        </authorList>
    </citation>
    <scope>NUCLEOTIDE SEQUENCE [LARGE SCALE GENOMIC DNA]</scope>
    <source>
        <strain evidence="5 6">K2E09-144</strain>
    </source>
</reference>
<dbReference type="InterPro" id="IPR036412">
    <property type="entry name" value="HAD-like_sf"/>
</dbReference>
<dbReference type="EMBL" id="QXJM01000029">
    <property type="protein sequence ID" value="RIE03988.1"/>
    <property type="molecule type" value="Genomic_DNA"/>
</dbReference>
<dbReference type="InterPro" id="IPR006549">
    <property type="entry name" value="HAD-SF_hydro_IIIA"/>
</dbReference>
<evidence type="ECO:0000313" key="5">
    <source>
        <dbReference type="EMBL" id="RIE03988.1"/>
    </source>
</evidence>
<keyword evidence="3 5" id="KW-0378">Hydrolase</keyword>
<dbReference type="GO" id="GO:0046872">
    <property type="term" value="F:metal ion binding"/>
    <property type="evidence" value="ECO:0007669"/>
    <property type="project" value="UniProtKB-KW"/>
</dbReference>
<dbReference type="InterPro" id="IPR006543">
    <property type="entry name" value="Histidinol-phos"/>
</dbReference>
<keyword evidence="1" id="KW-0963">Cytoplasm</keyword>
<dbReference type="NCBIfam" id="TIGR01662">
    <property type="entry name" value="HAD-SF-IIIA"/>
    <property type="match status" value="1"/>
</dbReference>
<dbReference type="Proteomes" id="UP000266340">
    <property type="component" value="Unassembled WGS sequence"/>
</dbReference>
<dbReference type="Pfam" id="PF00483">
    <property type="entry name" value="NTP_transferase"/>
    <property type="match status" value="1"/>
</dbReference>
<evidence type="ECO:0000256" key="2">
    <source>
        <dbReference type="ARBA" id="ARBA00022723"/>
    </source>
</evidence>
<dbReference type="NCBIfam" id="TIGR01656">
    <property type="entry name" value="Histidinol-ppas"/>
    <property type="match status" value="1"/>
</dbReference>
<dbReference type="InterPro" id="IPR023214">
    <property type="entry name" value="HAD_sf"/>
</dbReference>
<dbReference type="RefSeq" id="WP_119148664.1">
    <property type="nucleotide sequence ID" value="NZ_JBHSOV010000006.1"/>
</dbReference>
<evidence type="ECO:0000256" key="3">
    <source>
        <dbReference type="ARBA" id="ARBA00022801"/>
    </source>
</evidence>
<evidence type="ECO:0000256" key="1">
    <source>
        <dbReference type="ARBA" id="ARBA00022490"/>
    </source>
</evidence>
<dbReference type="Pfam" id="PF13242">
    <property type="entry name" value="Hydrolase_like"/>
    <property type="match status" value="1"/>
</dbReference>
<organism evidence="5 6">
    <name type="scientific">Cohnella faecalis</name>
    <dbReference type="NCBI Taxonomy" id="2315694"/>
    <lineage>
        <taxon>Bacteria</taxon>
        <taxon>Bacillati</taxon>
        <taxon>Bacillota</taxon>
        <taxon>Bacilli</taxon>
        <taxon>Bacillales</taxon>
        <taxon>Paenibacillaceae</taxon>
        <taxon>Cohnella</taxon>
    </lineage>
</organism>
<dbReference type="InterPro" id="IPR005835">
    <property type="entry name" value="NTP_transferase_dom"/>
</dbReference>
<accession>A0A398CT97</accession>
<dbReference type="CDD" id="cd07503">
    <property type="entry name" value="HAD_HisB-N"/>
    <property type="match status" value="1"/>
</dbReference>